<dbReference type="Gene3D" id="3.40.50.720">
    <property type="entry name" value="NAD(P)-binding Rossmann-like Domain"/>
    <property type="match status" value="1"/>
</dbReference>
<keyword evidence="2" id="KW-0560">Oxidoreductase</keyword>
<evidence type="ECO:0008006" key="4">
    <source>
        <dbReference type="Google" id="ProtNLM"/>
    </source>
</evidence>
<dbReference type="InterPro" id="IPR036291">
    <property type="entry name" value="NAD(P)-bd_dom_sf"/>
</dbReference>
<proteinExistence type="inferred from homology"/>
<comment type="caution">
    <text evidence="3">The sequence shown here is derived from an EMBL/GenBank/DDBJ whole genome shotgun (WGS) entry which is preliminary data.</text>
</comment>
<accession>X1D5J9</accession>
<dbReference type="AlphaFoldDB" id="X1D5J9"/>
<evidence type="ECO:0000313" key="3">
    <source>
        <dbReference type="EMBL" id="GAH16016.1"/>
    </source>
</evidence>
<protein>
    <recommendedName>
        <fullName evidence="4">SDR family oxidoreductase</fullName>
    </recommendedName>
</protein>
<feature type="non-terminal residue" evidence="3">
    <location>
        <position position="162"/>
    </location>
</feature>
<gene>
    <name evidence="3" type="ORF">S01H4_62078</name>
</gene>
<dbReference type="PANTHER" id="PTHR42760:SF133">
    <property type="entry name" value="3-OXOACYL-[ACYL-CARRIER-PROTEIN] REDUCTASE"/>
    <property type="match status" value="1"/>
</dbReference>
<comment type="similarity">
    <text evidence="1">Belongs to the short-chain dehydrogenases/reductases (SDR) family.</text>
</comment>
<sequence length="162" mass="17885">DGFAFKQLFDNMERCDVFVNATYPAGVIPHMKSFFVSSQLMAEWMKPNGGSIINLSSIYGVMGSNPSLYEGTDMEMPAGYAYNKAGVIGLTRWIATNYGCYNVRANCVCPGGVWDKQPGVFIERYCERVPLGRMAKPEDIAAEIAYLASDEASYITGQTRMV</sequence>
<evidence type="ECO:0000256" key="1">
    <source>
        <dbReference type="ARBA" id="ARBA00006484"/>
    </source>
</evidence>
<name>X1D5J9_9ZZZZ</name>
<dbReference type="EMBL" id="BART01036957">
    <property type="protein sequence ID" value="GAH16016.1"/>
    <property type="molecule type" value="Genomic_DNA"/>
</dbReference>
<dbReference type="PRINTS" id="PR00081">
    <property type="entry name" value="GDHRDH"/>
</dbReference>
<evidence type="ECO:0000256" key="2">
    <source>
        <dbReference type="ARBA" id="ARBA00023002"/>
    </source>
</evidence>
<dbReference type="GO" id="GO:0016616">
    <property type="term" value="F:oxidoreductase activity, acting on the CH-OH group of donors, NAD or NADP as acceptor"/>
    <property type="evidence" value="ECO:0007669"/>
    <property type="project" value="TreeGrafter"/>
</dbReference>
<organism evidence="3">
    <name type="scientific">marine sediment metagenome</name>
    <dbReference type="NCBI Taxonomy" id="412755"/>
    <lineage>
        <taxon>unclassified sequences</taxon>
        <taxon>metagenomes</taxon>
        <taxon>ecological metagenomes</taxon>
    </lineage>
</organism>
<dbReference type="Pfam" id="PF13561">
    <property type="entry name" value="adh_short_C2"/>
    <property type="match status" value="1"/>
</dbReference>
<feature type="non-terminal residue" evidence="3">
    <location>
        <position position="1"/>
    </location>
</feature>
<dbReference type="SUPFAM" id="SSF51735">
    <property type="entry name" value="NAD(P)-binding Rossmann-fold domains"/>
    <property type="match status" value="1"/>
</dbReference>
<reference evidence="3" key="1">
    <citation type="journal article" date="2014" name="Front. Microbiol.">
        <title>High frequency of phylogenetically diverse reductive dehalogenase-homologous genes in deep subseafloor sedimentary metagenomes.</title>
        <authorList>
            <person name="Kawai M."/>
            <person name="Futagami T."/>
            <person name="Toyoda A."/>
            <person name="Takaki Y."/>
            <person name="Nishi S."/>
            <person name="Hori S."/>
            <person name="Arai W."/>
            <person name="Tsubouchi T."/>
            <person name="Morono Y."/>
            <person name="Uchiyama I."/>
            <person name="Ito T."/>
            <person name="Fujiyama A."/>
            <person name="Inagaki F."/>
            <person name="Takami H."/>
        </authorList>
    </citation>
    <scope>NUCLEOTIDE SEQUENCE</scope>
    <source>
        <strain evidence="3">Expedition CK06-06</strain>
    </source>
</reference>
<dbReference type="InterPro" id="IPR002347">
    <property type="entry name" value="SDR_fam"/>
</dbReference>
<dbReference type="PANTHER" id="PTHR42760">
    <property type="entry name" value="SHORT-CHAIN DEHYDROGENASES/REDUCTASES FAMILY MEMBER"/>
    <property type="match status" value="1"/>
</dbReference>